<organism evidence="3 4">
    <name type="scientific">Streptomyces johnsoniae</name>
    <dbReference type="NCBI Taxonomy" id="3075532"/>
    <lineage>
        <taxon>Bacteria</taxon>
        <taxon>Bacillati</taxon>
        <taxon>Actinomycetota</taxon>
        <taxon>Actinomycetes</taxon>
        <taxon>Kitasatosporales</taxon>
        <taxon>Streptomycetaceae</taxon>
        <taxon>Streptomyces</taxon>
    </lineage>
</organism>
<sequence length="96" mass="9868">MPHPTPVQIAYGSATVISITFFSLFLAPAASGPVVVLIAVLALLLGAAVAVAATRHTARHPARHPGGRRRDTPGGTPEPARGQSSFTAPERPGVRV</sequence>
<evidence type="ECO:0000313" key="4">
    <source>
        <dbReference type="Proteomes" id="UP001183615"/>
    </source>
</evidence>
<evidence type="ECO:0000313" key="3">
    <source>
        <dbReference type="EMBL" id="MDT0445512.1"/>
    </source>
</evidence>
<protein>
    <recommendedName>
        <fullName evidence="5">Secreted protein</fullName>
    </recommendedName>
</protein>
<evidence type="ECO:0000256" key="1">
    <source>
        <dbReference type="SAM" id="MobiDB-lite"/>
    </source>
</evidence>
<reference evidence="4" key="1">
    <citation type="submission" date="2023-07" db="EMBL/GenBank/DDBJ databases">
        <title>30 novel species of actinomycetes from the DSMZ collection.</title>
        <authorList>
            <person name="Nouioui I."/>
        </authorList>
    </citation>
    <scope>NUCLEOTIDE SEQUENCE [LARGE SCALE GENOMIC DNA]</scope>
    <source>
        <strain evidence="4">DSM 41886</strain>
    </source>
</reference>
<name>A0ABU2S952_9ACTN</name>
<evidence type="ECO:0000256" key="2">
    <source>
        <dbReference type="SAM" id="Phobius"/>
    </source>
</evidence>
<keyword evidence="4" id="KW-1185">Reference proteome</keyword>
<dbReference type="Proteomes" id="UP001183615">
    <property type="component" value="Unassembled WGS sequence"/>
</dbReference>
<comment type="caution">
    <text evidence="3">The sequence shown here is derived from an EMBL/GenBank/DDBJ whole genome shotgun (WGS) entry which is preliminary data.</text>
</comment>
<keyword evidence="2" id="KW-0472">Membrane</keyword>
<feature type="compositionally biased region" description="Basic residues" evidence="1">
    <location>
        <begin position="56"/>
        <end position="67"/>
    </location>
</feature>
<dbReference type="EMBL" id="JAVREV010000014">
    <property type="protein sequence ID" value="MDT0445512.1"/>
    <property type="molecule type" value="Genomic_DNA"/>
</dbReference>
<gene>
    <name evidence="3" type="ORF">RM779_23365</name>
</gene>
<proteinExistence type="predicted"/>
<keyword evidence="2" id="KW-1133">Transmembrane helix</keyword>
<keyword evidence="2" id="KW-0812">Transmembrane</keyword>
<feature type="transmembrane region" description="Helical" evidence="2">
    <location>
        <begin position="34"/>
        <end position="53"/>
    </location>
</feature>
<evidence type="ECO:0008006" key="5">
    <source>
        <dbReference type="Google" id="ProtNLM"/>
    </source>
</evidence>
<feature type="transmembrane region" description="Helical" evidence="2">
    <location>
        <begin position="9"/>
        <end position="28"/>
    </location>
</feature>
<feature type="region of interest" description="Disordered" evidence="1">
    <location>
        <begin position="55"/>
        <end position="96"/>
    </location>
</feature>
<dbReference type="RefSeq" id="WP_311619708.1">
    <property type="nucleotide sequence ID" value="NZ_JAVREV010000014.1"/>
</dbReference>
<accession>A0ABU2S952</accession>